<dbReference type="InterPro" id="IPR035418">
    <property type="entry name" value="AraC-bd_2"/>
</dbReference>
<reference evidence="6" key="1">
    <citation type="journal article" date="2019" name="Int. J. Syst. Evol. Microbiol.">
        <title>The Global Catalogue of Microorganisms (GCM) 10K type strain sequencing project: providing services to taxonomists for standard genome sequencing and annotation.</title>
        <authorList>
            <consortium name="The Broad Institute Genomics Platform"/>
            <consortium name="The Broad Institute Genome Sequencing Center for Infectious Disease"/>
            <person name="Wu L."/>
            <person name="Ma J."/>
        </authorList>
    </citation>
    <scope>NUCLEOTIDE SEQUENCE [LARGE SCALE GENOMIC DNA]</scope>
    <source>
        <strain evidence="6">KCTC 62102</strain>
    </source>
</reference>
<dbReference type="InterPro" id="IPR009057">
    <property type="entry name" value="Homeodomain-like_sf"/>
</dbReference>
<organism evidence="5 6">
    <name type="scientific">Tabrizicola soli</name>
    <dbReference type="NCBI Taxonomy" id="2185115"/>
    <lineage>
        <taxon>Bacteria</taxon>
        <taxon>Pseudomonadati</taxon>
        <taxon>Pseudomonadota</taxon>
        <taxon>Alphaproteobacteria</taxon>
        <taxon>Rhodobacterales</taxon>
        <taxon>Paracoccaceae</taxon>
        <taxon>Tabrizicola</taxon>
    </lineage>
</organism>
<dbReference type="RefSeq" id="WP_197642836.1">
    <property type="nucleotide sequence ID" value="NZ_JAEACP010000006.1"/>
</dbReference>
<dbReference type="Gene3D" id="1.10.10.60">
    <property type="entry name" value="Homeodomain-like"/>
    <property type="match status" value="1"/>
</dbReference>
<dbReference type="InterPro" id="IPR018062">
    <property type="entry name" value="HTH_AraC-typ_CS"/>
</dbReference>
<dbReference type="InterPro" id="IPR050204">
    <property type="entry name" value="AraC_XylS_family_regulators"/>
</dbReference>
<dbReference type="SUPFAM" id="SSF46689">
    <property type="entry name" value="Homeodomain-like"/>
    <property type="match status" value="1"/>
</dbReference>
<evidence type="ECO:0000256" key="1">
    <source>
        <dbReference type="ARBA" id="ARBA00023015"/>
    </source>
</evidence>
<dbReference type="PROSITE" id="PS00041">
    <property type="entry name" value="HTH_ARAC_FAMILY_1"/>
    <property type="match status" value="1"/>
</dbReference>
<dbReference type="InterPro" id="IPR020449">
    <property type="entry name" value="Tscrpt_reg_AraC-type_HTH"/>
</dbReference>
<gene>
    <name evidence="5" type="ORF">ACFOD6_12725</name>
</gene>
<evidence type="ECO:0000313" key="6">
    <source>
        <dbReference type="Proteomes" id="UP001595445"/>
    </source>
</evidence>
<keyword evidence="3" id="KW-0804">Transcription</keyword>
<protein>
    <submittedName>
        <fullName evidence="5">Helix-turn-helix domain-containing protein</fullName>
    </submittedName>
</protein>
<dbReference type="PANTHER" id="PTHR46796">
    <property type="entry name" value="HTH-TYPE TRANSCRIPTIONAL ACTIVATOR RHAS-RELATED"/>
    <property type="match status" value="1"/>
</dbReference>
<evidence type="ECO:0000256" key="3">
    <source>
        <dbReference type="ARBA" id="ARBA00023163"/>
    </source>
</evidence>
<evidence type="ECO:0000313" key="5">
    <source>
        <dbReference type="EMBL" id="MFC3086909.1"/>
    </source>
</evidence>
<dbReference type="Pfam" id="PF12833">
    <property type="entry name" value="HTH_18"/>
    <property type="match status" value="1"/>
</dbReference>
<keyword evidence="6" id="KW-1185">Reference proteome</keyword>
<dbReference type="PRINTS" id="PR00032">
    <property type="entry name" value="HTHARAC"/>
</dbReference>
<dbReference type="EMBL" id="JBHRSM010000023">
    <property type="protein sequence ID" value="MFC3086909.1"/>
    <property type="molecule type" value="Genomic_DNA"/>
</dbReference>
<comment type="caution">
    <text evidence="5">The sequence shown here is derived from an EMBL/GenBank/DDBJ whole genome shotgun (WGS) entry which is preliminary data.</text>
</comment>
<sequence length="319" mass="36234">MDIAAHSTSEIRPNQRAAHWNRVISETYFPLQLTFREASTFSGTLERRQMGSVSLSRLATEPLQYERRPTHISHTREEEYLITVPRLSPVEFRQMGREVRCDPGGFILERGDEPYRFSYDTANELSVLKISKRSLAEKVRDPDSFCARTIDCRGGLPALFTSMMHQLHALPLSAGRAAEVLGRQMVEVLALALDENAGSDDHVRTSVRAGHLRRAEQVIRKNLSNPALSPEFVAEACGISKRYLHELFGDTNQTVSQFIRDERLVASRDLIASSHTLSMAEISYRFGFCDQAQFSRLFRAKFGQTPSEWRKNSFLPRSP</sequence>
<proteinExistence type="predicted"/>
<keyword evidence="1" id="KW-0805">Transcription regulation</keyword>
<dbReference type="SMART" id="SM00342">
    <property type="entry name" value="HTH_ARAC"/>
    <property type="match status" value="1"/>
</dbReference>
<dbReference type="Pfam" id="PF14525">
    <property type="entry name" value="AraC_binding_2"/>
    <property type="match status" value="1"/>
</dbReference>
<feature type="domain" description="HTH araC/xylS-type" evidence="4">
    <location>
        <begin position="213"/>
        <end position="312"/>
    </location>
</feature>
<evidence type="ECO:0000256" key="2">
    <source>
        <dbReference type="ARBA" id="ARBA00023125"/>
    </source>
</evidence>
<accession>A0ABV7DY22</accession>
<dbReference type="PROSITE" id="PS01124">
    <property type="entry name" value="HTH_ARAC_FAMILY_2"/>
    <property type="match status" value="1"/>
</dbReference>
<dbReference type="InterPro" id="IPR018060">
    <property type="entry name" value="HTH_AraC"/>
</dbReference>
<name>A0ABV7DY22_9RHOB</name>
<evidence type="ECO:0000259" key="4">
    <source>
        <dbReference type="PROSITE" id="PS01124"/>
    </source>
</evidence>
<dbReference type="PANTHER" id="PTHR46796:SF6">
    <property type="entry name" value="ARAC SUBFAMILY"/>
    <property type="match status" value="1"/>
</dbReference>
<keyword evidence="2" id="KW-0238">DNA-binding</keyword>
<dbReference type="Proteomes" id="UP001595445">
    <property type="component" value="Unassembled WGS sequence"/>
</dbReference>